<dbReference type="InterPro" id="IPR000659">
    <property type="entry name" value="Pyridox_Oxase"/>
</dbReference>
<dbReference type="PANTHER" id="PTHR10851:SF0">
    <property type="entry name" value="PYRIDOXINE-5'-PHOSPHATE OXIDASE"/>
    <property type="match status" value="1"/>
</dbReference>
<comment type="similarity">
    <text evidence="1 7">Belongs to the pyridoxamine 5'-phosphate oxidase family.</text>
</comment>
<comment type="catalytic activity">
    <reaction evidence="7">
        <text>pyridoxamine 5'-phosphate + O2 + H2O = pyridoxal 5'-phosphate + H2O2 + NH4(+)</text>
        <dbReference type="Rhea" id="RHEA:15817"/>
        <dbReference type="ChEBI" id="CHEBI:15377"/>
        <dbReference type="ChEBI" id="CHEBI:15379"/>
        <dbReference type="ChEBI" id="CHEBI:16240"/>
        <dbReference type="ChEBI" id="CHEBI:28938"/>
        <dbReference type="ChEBI" id="CHEBI:58451"/>
        <dbReference type="ChEBI" id="CHEBI:597326"/>
        <dbReference type="EC" id="1.4.3.5"/>
    </reaction>
</comment>
<dbReference type="EC" id="1.4.3.5" evidence="7"/>
<dbReference type="Pfam" id="PF01243">
    <property type="entry name" value="PNPOx_N"/>
    <property type="match status" value="1"/>
</dbReference>
<feature type="binding site" evidence="8">
    <location>
        <begin position="9"/>
        <end position="12"/>
    </location>
    <ligand>
        <name>substrate</name>
    </ligand>
</feature>
<evidence type="ECO:0000259" key="11">
    <source>
        <dbReference type="Pfam" id="PF10590"/>
    </source>
</evidence>
<accession>A0AAE3IQ45</accession>
<feature type="binding site" evidence="7 8">
    <location>
        <begin position="191"/>
        <end position="193"/>
    </location>
    <ligand>
        <name>substrate</name>
    </ligand>
</feature>
<evidence type="ECO:0000256" key="7">
    <source>
        <dbReference type="HAMAP-Rule" id="MF_01629"/>
    </source>
</evidence>
<dbReference type="PIRSF" id="PIRSF000190">
    <property type="entry name" value="Pyd_amn-ph_oxd"/>
    <property type="match status" value="1"/>
</dbReference>
<protein>
    <recommendedName>
        <fullName evidence="7">Pyridoxine/pyridoxamine 5'-phosphate oxidase</fullName>
        <ecNumber evidence="7">1.4.3.5</ecNumber>
    </recommendedName>
    <alternativeName>
        <fullName evidence="7">PNP/PMP oxidase</fullName>
        <shortName evidence="7">PNPOx</shortName>
    </alternativeName>
    <alternativeName>
        <fullName evidence="7">Pyridoxal 5'-phosphate synthase</fullName>
    </alternativeName>
</protein>
<keyword evidence="5 7" id="KW-0560">Oxidoreductase</keyword>
<dbReference type="EMBL" id="JAOTPL010000004">
    <property type="protein sequence ID" value="MCU7693752.1"/>
    <property type="molecule type" value="Genomic_DNA"/>
</dbReference>
<evidence type="ECO:0000256" key="1">
    <source>
        <dbReference type="ARBA" id="ARBA00007301"/>
    </source>
</evidence>
<proteinExistence type="inferred from homology"/>
<feature type="binding site" evidence="7 8">
    <location>
        <position position="128"/>
    </location>
    <ligand>
        <name>substrate</name>
    </ligand>
</feature>
<dbReference type="InterPro" id="IPR012349">
    <property type="entry name" value="Split_barrel_FMN-bd"/>
</dbReference>
<dbReference type="HAMAP" id="MF_01629">
    <property type="entry name" value="PdxH"/>
    <property type="match status" value="1"/>
</dbReference>
<evidence type="ECO:0000256" key="3">
    <source>
        <dbReference type="ARBA" id="ARBA00022630"/>
    </source>
</evidence>
<comment type="pathway">
    <text evidence="7">Cofactor metabolism; pyridoxal 5'-phosphate salvage; pyridoxal 5'-phosphate from pyridoxine 5'-phosphate: step 1/1.</text>
</comment>
<keyword evidence="6 7" id="KW-0664">Pyridoxine biosynthesis</keyword>
<comment type="caution">
    <text evidence="12">The sequence shown here is derived from an EMBL/GenBank/DDBJ whole genome shotgun (WGS) entry which is preliminary data.</text>
</comment>
<dbReference type="Pfam" id="PF10590">
    <property type="entry name" value="PNP_phzG_C"/>
    <property type="match status" value="1"/>
</dbReference>
<dbReference type="FunFam" id="2.30.110.10:FF:000020">
    <property type="entry name" value="PNPO isoform 11"/>
    <property type="match status" value="1"/>
</dbReference>
<dbReference type="InterPro" id="IPR011576">
    <property type="entry name" value="Pyridox_Oxase_N"/>
</dbReference>
<comment type="catalytic activity">
    <reaction evidence="7">
        <text>pyridoxine 5'-phosphate + O2 = pyridoxal 5'-phosphate + H2O2</text>
        <dbReference type="Rhea" id="RHEA:15149"/>
        <dbReference type="ChEBI" id="CHEBI:15379"/>
        <dbReference type="ChEBI" id="CHEBI:16240"/>
        <dbReference type="ChEBI" id="CHEBI:58589"/>
        <dbReference type="ChEBI" id="CHEBI:597326"/>
        <dbReference type="EC" id="1.4.3.5"/>
    </reaction>
</comment>
<evidence type="ECO:0000313" key="12">
    <source>
        <dbReference type="EMBL" id="MCU7693752.1"/>
    </source>
</evidence>
<feature type="binding site" evidence="7 9">
    <location>
        <begin position="77"/>
        <end position="78"/>
    </location>
    <ligand>
        <name>FMN</name>
        <dbReference type="ChEBI" id="CHEBI:58210"/>
    </ligand>
</feature>
<feature type="binding site" evidence="7 9">
    <location>
        <position position="106"/>
    </location>
    <ligand>
        <name>FMN</name>
        <dbReference type="ChEBI" id="CHEBI:58210"/>
    </ligand>
</feature>
<dbReference type="GO" id="GO:0004733">
    <property type="term" value="F:pyridoxamine phosphate oxidase activity"/>
    <property type="evidence" value="ECO:0007669"/>
    <property type="project" value="UniProtKB-UniRule"/>
</dbReference>
<dbReference type="SUPFAM" id="SSF50475">
    <property type="entry name" value="FMN-binding split barrel"/>
    <property type="match status" value="1"/>
</dbReference>
<dbReference type="NCBIfam" id="TIGR00558">
    <property type="entry name" value="pdxH"/>
    <property type="match status" value="1"/>
</dbReference>
<dbReference type="PANTHER" id="PTHR10851">
    <property type="entry name" value="PYRIDOXINE-5-PHOSPHATE OXIDASE"/>
    <property type="match status" value="1"/>
</dbReference>
<gene>
    <name evidence="7 12" type="primary">pdxH</name>
    <name evidence="12" type="ORF">OD355_04390</name>
</gene>
<evidence type="ECO:0000256" key="9">
    <source>
        <dbReference type="PIRSR" id="PIRSR000190-2"/>
    </source>
</evidence>
<feature type="binding site" evidence="7 9">
    <location>
        <begin position="62"/>
        <end position="67"/>
    </location>
    <ligand>
        <name>FMN</name>
        <dbReference type="ChEBI" id="CHEBI:58210"/>
    </ligand>
</feature>
<feature type="binding site" evidence="7 8">
    <location>
        <position position="124"/>
    </location>
    <ligand>
        <name>substrate</name>
    </ligand>
</feature>
<keyword evidence="4 7" id="KW-0288">FMN</keyword>
<feature type="domain" description="Pyridoxamine 5'-phosphate oxidase N-terminal" evidence="10">
    <location>
        <begin position="36"/>
        <end position="152"/>
    </location>
</feature>
<comment type="cofactor">
    <cofactor evidence="7 9">
        <name>FMN</name>
        <dbReference type="ChEBI" id="CHEBI:58210"/>
    </cofactor>
    <text evidence="7 9">Binds 1 FMN per subunit.</text>
</comment>
<comment type="pathway">
    <text evidence="7">Cofactor metabolism; pyridoxal 5'-phosphate salvage; pyridoxal 5'-phosphate from pyridoxamine 5'-phosphate: step 1/1.</text>
</comment>
<dbReference type="InterPro" id="IPR019740">
    <property type="entry name" value="Pyridox_Oxase_CS"/>
</dbReference>
<dbReference type="AlphaFoldDB" id="A0AAE3IQ45"/>
<evidence type="ECO:0000256" key="5">
    <source>
        <dbReference type="ARBA" id="ARBA00023002"/>
    </source>
</evidence>
<feature type="binding site" evidence="7 9">
    <location>
        <position position="185"/>
    </location>
    <ligand>
        <name>FMN</name>
        <dbReference type="ChEBI" id="CHEBI:58210"/>
    </ligand>
</feature>
<dbReference type="GO" id="GO:0008615">
    <property type="term" value="P:pyridoxine biosynthetic process"/>
    <property type="evidence" value="ECO:0007669"/>
    <property type="project" value="UniProtKB-UniRule"/>
</dbReference>
<keyword evidence="13" id="KW-1185">Reference proteome</keyword>
<evidence type="ECO:0000256" key="4">
    <source>
        <dbReference type="ARBA" id="ARBA00022643"/>
    </source>
</evidence>
<feature type="binding site" evidence="7 8">
    <location>
        <position position="132"/>
    </location>
    <ligand>
        <name>substrate</name>
    </ligand>
</feature>
<sequence length="212" mass="24649">MEKKIGNIRIDYMLKKLSEKDVLEMPMRQFEVWWNEAVESKITEVNAMTLSTVATDGQPSARIVLLKEFSDQGFTFFTNYESKKGRQIAENSKVSLVFFWKELQRQVCIEGIAEKIDEAASDAYFQSRPYGSRIGAWSSPQSRIIASRDVLEENEANYKKIYPEAVPKPPHWGGYLIKPETIEFWQGRSSRLHDRIVYTLVDNQWKIFRVAP</sequence>
<feature type="binding site" evidence="7 9">
    <location>
        <position position="195"/>
    </location>
    <ligand>
        <name>FMN</name>
        <dbReference type="ChEBI" id="CHEBI:58210"/>
    </ligand>
</feature>
<dbReference type="NCBIfam" id="NF004231">
    <property type="entry name" value="PRK05679.1"/>
    <property type="match status" value="1"/>
</dbReference>
<feature type="binding site" evidence="7 9">
    <location>
        <position position="83"/>
    </location>
    <ligand>
        <name>FMN</name>
        <dbReference type="ChEBI" id="CHEBI:58210"/>
    </ligand>
</feature>
<organism evidence="12 13">
    <name type="scientific">Haoranjiania flava</name>
    <dbReference type="NCBI Taxonomy" id="1856322"/>
    <lineage>
        <taxon>Bacteria</taxon>
        <taxon>Pseudomonadati</taxon>
        <taxon>Bacteroidota</taxon>
        <taxon>Chitinophagia</taxon>
        <taxon>Chitinophagales</taxon>
        <taxon>Chitinophagaceae</taxon>
        <taxon>Haoranjiania</taxon>
    </lineage>
</organism>
<name>A0AAE3IQ45_9BACT</name>
<comment type="function">
    <text evidence="7">Catalyzes the oxidation of either pyridoxine 5'-phosphate (PNP) or pyridoxamine 5'-phosphate (PMP) into pyridoxal 5'-phosphate (PLP).</text>
</comment>
<evidence type="ECO:0000313" key="13">
    <source>
        <dbReference type="Proteomes" id="UP001209317"/>
    </source>
</evidence>
<feature type="binding site" evidence="7 9">
    <location>
        <begin position="141"/>
        <end position="142"/>
    </location>
    <ligand>
        <name>FMN</name>
        <dbReference type="ChEBI" id="CHEBI:58210"/>
    </ligand>
</feature>
<feature type="domain" description="Pyridoxine 5'-phosphate oxidase dimerisation C-terminal" evidence="11">
    <location>
        <begin position="172"/>
        <end position="212"/>
    </location>
</feature>
<evidence type="ECO:0000256" key="8">
    <source>
        <dbReference type="PIRSR" id="PIRSR000190-1"/>
    </source>
</evidence>
<dbReference type="GO" id="GO:0010181">
    <property type="term" value="F:FMN binding"/>
    <property type="evidence" value="ECO:0007669"/>
    <property type="project" value="UniProtKB-UniRule"/>
</dbReference>
<dbReference type="RefSeq" id="WP_263037239.1">
    <property type="nucleotide sequence ID" value="NZ_JAOTPL010000004.1"/>
</dbReference>
<dbReference type="InterPro" id="IPR019576">
    <property type="entry name" value="Pyridoxamine_oxidase_dimer_C"/>
</dbReference>
<dbReference type="PROSITE" id="PS01064">
    <property type="entry name" value="PYRIDOX_OXIDASE"/>
    <property type="match status" value="1"/>
</dbReference>
<feature type="binding site" evidence="7 9">
    <location>
        <position position="84"/>
    </location>
    <ligand>
        <name>FMN</name>
        <dbReference type="ChEBI" id="CHEBI:58210"/>
    </ligand>
</feature>
<comment type="subunit">
    <text evidence="2 7">Homodimer.</text>
</comment>
<keyword evidence="3 7" id="KW-0285">Flavoprotein</keyword>
<feature type="binding site" evidence="7 8">
    <location>
        <position position="67"/>
    </location>
    <ligand>
        <name>substrate</name>
    </ligand>
</feature>
<dbReference type="Gene3D" id="2.30.110.10">
    <property type="entry name" value="Electron Transport, Fmn-binding Protein, Chain A"/>
    <property type="match status" value="1"/>
</dbReference>
<evidence type="ECO:0000256" key="6">
    <source>
        <dbReference type="ARBA" id="ARBA00023096"/>
    </source>
</evidence>
<reference evidence="12" key="1">
    <citation type="submission" date="2022-10" db="EMBL/GenBank/DDBJ databases">
        <authorList>
            <person name="Kim H.S."/>
            <person name="Kim J.-S."/>
            <person name="Suh M.K."/>
            <person name="Eom M.K."/>
            <person name="Lee J.-S."/>
        </authorList>
    </citation>
    <scope>NUCLEOTIDE SEQUENCE</scope>
    <source>
        <strain evidence="12">LIP-5</strain>
    </source>
</reference>
<dbReference type="Proteomes" id="UP001209317">
    <property type="component" value="Unassembled WGS sequence"/>
</dbReference>
<evidence type="ECO:0000259" key="10">
    <source>
        <dbReference type="Pfam" id="PF01243"/>
    </source>
</evidence>
<evidence type="ECO:0000256" key="2">
    <source>
        <dbReference type="ARBA" id="ARBA00011738"/>
    </source>
</evidence>